<gene>
    <name evidence="2" type="ORF">J4573_36655</name>
</gene>
<dbReference type="InterPro" id="IPR039422">
    <property type="entry name" value="MarR/SlyA-like"/>
</dbReference>
<dbReference type="PRINTS" id="PR00598">
    <property type="entry name" value="HTHMARR"/>
</dbReference>
<dbReference type="PROSITE" id="PS50995">
    <property type="entry name" value="HTH_MARR_2"/>
    <property type="match status" value="1"/>
</dbReference>
<dbReference type="InterPro" id="IPR036390">
    <property type="entry name" value="WH_DNA-bd_sf"/>
</dbReference>
<sequence>MHDERLANLLGALSLTVRDLMLGDVLRATGTSASGAAAIKVAATEPGLSVTELGRRIGLSQPAAARMIDALEARGLAERRPAASRSVAVHLTDQGRQAAEQIRLARIQALLPLSDSLDENERAVLAGLFDKLLDAAYDRLPDSELLCRLCDGPACLSGGNTCPVSDARNAREAGDTREATDER</sequence>
<dbReference type="PANTHER" id="PTHR33164:SF104">
    <property type="entry name" value="TRANSCRIPTIONAL REGULATORY PROTEIN"/>
    <property type="match status" value="1"/>
</dbReference>
<dbReference type="GO" id="GO:0006950">
    <property type="term" value="P:response to stress"/>
    <property type="evidence" value="ECO:0007669"/>
    <property type="project" value="TreeGrafter"/>
</dbReference>
<dbReference type="AlphaFoldDB" id="A0A939PI30"/>
<dbReference type="Gene3D" id="1.10.10.10">
    <property type="entry name" value="Winged helix-like DNA-binding domain superfamily/Winged helix DNA-binding domain"/>
    <property type="match status" value="1"/>
</dbReference>
<dbReference type="InterPro" id="IPR036388">
    <property type="entry name" value="WH-like_DNA-bd_sf"/>
</dbReference>
<evidence type="ECO:0000259" key="1">
    <source>
        <dbReference type="PROSITE" id="PS50995"/>
    </source>
</evidence>
<accession>A0A939PI30</accession>
<protein>
    <submittedName>
        <fullName evidence="2">MarR family transcriptional regulator</fullName>
    </submittedName>
</protein>
<name>A0A939PI30_9ACTN</name>
<reference evidence="2" key="1">
    <citation type="submission" date="2021-03" db="EMBL/GenBank/DDBJ databases">
        <authorList>
            <person name="Kanchanasin P."/>
            <person name="Saeng-In P."/>
            <person name="Phongsopitanun W."/>
            <person name="Yuki M."/>
            <person name="Kudo T."/>
            <person name="Ohkuma M."/>
            <person name="Tanasupawat S."/>
        </authorList>
    </citation>
    <scope>NUCLEOTIDE SEQUENCE</scope>
    <source>
        <strain evidence="2">GKU 128</strain>
    </source>
</reference>
<organism evidence="2 3">
    <name type="scientific">Actinomadura barringtoniae</name>
    <dbReference type="NCBI Taxonomy" id="1427535"/>
    <lineage>
        <taxon>Bacteria</taxon>
        <taxon>Bacillati</taxon>
        <taxon>Actinomycetota</taxon>
        <taxon>Actinomycetes</taxon>
        <taxon>Streptosporangiales</taxon>
        <taxon>Thermomonosporaceae</taxon>
        <taxon>Actinomadura</taxon>
    </lineage>
</organism>
<dbReference type="SUPFAM" id="SSF46785">
    <property type="entry name" value="Winged helix' DNA-binding domain"/>
    <property type="match status" value="1"/>
</dbReference>
<keyword evidence="3" id="KW-1185">Reference proteome</keyword>
<dbReference type="SMART" id="SM00347">
    <property type="entry name" value="HTH_MARR"/>
    <property type="match status" value="1"/>
</dbReference>
<feature type="domain" description="HTH marR-type" evidence="1">
    <location>
        <begin position="3"/>
        <end position="134"/>
    </location>
</feature>
<dbReference type="EMBL" id="JAGEOJ010000017">
    <property type="protein sequence ID" value="MBO2452672.1"/>
    <property type="molecule type" value="Genomic_DNA"/>
</dbReference>
<dbReference type="Pfam" id="PF12802">
    <property type="entry name" value="MarR_2"/>
    <property type="match status" value="1"/>
</dbReference>
<dbReference type="Proteomes" id="UP000669179">
    <property type="component" value="Unassembled WGS sequence"/>
</dbReference>
<dbReference type="PANTHER" id="PTHR33164">
    <property type="entry name" value="TRANSCRIPTIONAL REGULATOR, MARR FAMILY"/>
    <property type="match status" value="1"/>
</dbReference>
<comment type="caution">
    <text evidence="2">The sequence shown here is derived from an EMBL/GenBank/DDBJ whole genome shotgun (WGS) entry which is preliminary data.</text>
</comment>
<dbReference type="GO" id="GO:0003700">
    <property type="term" value="F:DNA-binding transcription factor activity"/>
    <property type="evidence" value="ECO:0007669"/>
    <property type="project" value="InterPro"/>
</dbReference>
<evidence type="ECO:0000313" key="2">
    <source>
        <dbReference type="EMBL" id="MBO2452672.1"/>
    </source>
</evidence>
<evidence type="ECO:0000313" key="3">
    <source>
        <dbReference type="Proteomes" id="UP000669179"/>
    </source>
</evidence>
<proteinExistence type="predicted"/>
<dbReference type="InterPro" id="IPR000835">
    <property type="entry name" value="HTH_MarR-typ"/>
</dbReference>
<dbReference type="RefSeq" id="WP_208260699.1">
    <property type="nucleotide sequence ID" value="NZ_JAGEOJ010000017.1"/>
</dbReference>